<comment type="caution">
    <text evidence="5">The sequence shown here is derived from an EMBL/GenBank/DDBJ whole genome shotgun (WGS) entry which is preliminary data.</text>
</comment>
<evidence type="ECO:0000256" key="2">
    <source>
        <dbReference type="ARBA" id="ARBA00022801"/>
    </source>
</evidence>
<dbReference type="OrthoDB" id="408631at2759"/>
<keyword evidence="3" id="KW-0732">Signal</keyword>
<dbReference type="GO" id="GO:0016787">
    <property type="term" value="F:hydrolase activity"/>
    <property type="evidence" value="ECO:0007669"/>
    <property type="project" value="UniProtKB-KW"/>
</dbReference>
<dbReference type="InterPro" id="IPR002018">
    <property type="entry name" value="CarbesteraseB"/>
</dbReference>
<dbReference type="InterPro" id="IPR029058">
    <property type="entry name" value="AB_hydrolase_fold"/>
</dbReference>
<organism evidence="5 6">
    <name type="scientific">Rhodotorula mucilaginosa</name>
    <name type="common">Yeast</name>
    <name type="synonym">Rhodotorula rubra</name>
    <dbReference type="NCBI Taxonomy" id="5537"/>
    <lineage>
        <taxon>Eukaryota</taxon>
        <taxon>Fungi</taxon>
        <taxon>Dikarya</taxon>
        <taxon>Basidiomycota</taxon>
        <taxon>Pucciniomycotina</taxon>
        <taxon>Microbotryomycetes</taxon>
        <taxon>Sporidiobolales</taxon>
        <taxon>Sporidiobolaceae</taxon>
        <taxon>Rhodotorula</taxon>
    </lineage>
</organism>
<feature type="chain" id="PRO_5040535380" description="Carboxylic ester hydrolase" evidence="3">
    <location>
        <begin position="20"/>
        <end position="574"/>
    </location>
</feature>
<reference evidence="5 6" key="1">
    <citation type="submission" date="2020-11" db="EMBL/GenBank/DDBJ databases">
        <title>Kefir isolates.</title>
        <authorList>
            <person name="Marcisauskas S."/>
            <person name="Kim Y."/>
            <person name="Blasche S."/>
        </authorList>
    </citation>
    <scope>NUCLEOTIDE SEQUENCE [LARGE SCALE GENOMIC DNA]</scope>
    <source>
        <strain evidence="5 6">KR</strain>
    </source>
</reference>
<accession>A0A9P6VVU9</accession>
<dbReference type="Pfam" id="PF00135">
    <property type="entry name" value="COesterase"/>
    <property type="match status" value="1"/>
</dbReference>
<evidence type="ECO:0000313" key="5">
    <source>
        <dbReference type="EMBL" id="KAG0655223.1"/>
    </source>
</evidence>
<evidence type="ECO:0000256" key="1">
    <source>
        <dbReference type="ARBA" id="ARBA00005964"/>
    </source>
</evidence>
<feature type="domain" description="Carboxylesterase type B" evidence="4">
    <location>
        <begin position="39"/>
        <end position="564"/>
    </location>
</feature>
<dbReference type="PANTHER" id="PTHR11559">
    <property type="entry name" value="CARBOXYLESTERASE"/>
    <property type="match status" value="1"/>
</dbReference>
<keyword evidence="2 3" id="KW-0378">Hydrolase</keyword>
<dbReference type="AlphaFoldDB" id="A0A9P6VVU9"/>
<proteinExistence type="inferred from homology"/>
<dbReference type="InterPro" id="IPR019826">
    <property type="entry name" value="Carboxylesterase_B_AS"/>
</dbReference>
<name>A0A9P6VVU9_RHOMI</name>
<comment type="similarity">
    <text evidence="1 3">Belongs to the type-B carboxylesterase/lipase family.</text>
</comment>
<dbReference type="EMBL" id="PUHQ01000126">
    <property type="protein sequence ID" value="KAG0655223.1"/>
    <property type="molecule type" value="Genomic_DNA"/>
</dbReference>
<dbReference type="PROSITE" id="PS00122">
    <property type="entry name" value="CARBOXYLESTERASE_B_1"/>
    <property type="match status" value="1"/>
</dbReference>
<evidence type="ECO:0000256" key="3">
    <source>
        <dbReference type="RuleBase" id="RU361235"/>
    </source>
</evidence>
<dbReference type="InterPro" id="IPR050309">
    <property type="entry name" value="Type-B_Carboxylest/Lipase"/>
</dbReference>
<dbReference type="Proteomes" id="UP000777482">
    <property type="component" value="Unassembled WGS sequence"/>
</dbReference>
<dbReference type="Gene3D" id="3.40.50.1820">
    <property type="entry name" value="alpha/beta hydrolase"/>
    <property type="match status" value="1"/>
</dbReference>
<evidence type="ECO:0000259" key="4">
    <source>
        <dbReference type="Pfam" id="PF00135"/>
    </source>
</evidence>
<feature type="signal peptide" evidence="3">
    <location>
        <begin position="1"/>
        <end position="19"/>
    </location>
</feature>
<evidence type="ECO:0000313" key="6">
    <source>
        <dbReference type="Proteomes" id="UP000777482"/>
    </source>
</evidence>
<dbReference type="EC" id="3.1.1.-" evidence="3"/>
<dbReference type="SUPFAM" id="SSF53474">
    <property type="entry name" value="alpha/beta-Hydrolases"/>
    <property type="match status" value="1"/>
</dbReference>
<gene>
    <name evidence="5" type="ORF">C6P46_001089</name>
</gene>
<protein>
    <recommendedName>
        <fullName evidence="3">Carboxylic ester hydrolase</fullName>
        <ecNumber evidence="3">3.1.1.-</ecNumber>
    </recommendedName>
</protein>
<keyword evidence="6" id="KW-1185">Reference proteome</keyword>
<sequence>MLRSAVLFLAACAASAVLAAPSGHHPLLSKRTSPTEPPPVIDLGYARVQGYLNSTDSQYWWKGIRYASADRFQAPRTPATHTAAVYNASAYGPICFQASEGAVTLQGKPPVANFTIANQSEDCLYLNINAPAGACEGSNLPVLVWIHGGGYAAGSAAQGSDFAEFITNAGGDIVVVTIQYRLGPFGFLAGQETADFGALNAGLLDQQFALQWVQQHVSKFGGNPSHVTIWGESAGAGSVLNQILANGGNTPKALGLKQPLFQAAIGSSVFLPTQVAYDAPIAEEIYHGLADFVGCGNSSQGSFACLQAKDAGTVAAAALNLSKAAPIGYWTYVPVLEGQGGFLQERASLLLAKGSKNLNGLKFLGINNQDEGYIFTDSSIINDTTTNTTQLGNQFNKLLAGLFPLFTPEEIQSVAAQYPISDAPSTGNTFNRISNIIADSTFVCPTYWTAEAFGSSAWKGIFDYGAATHGSDVSWYQGMIWNGKHSVSAETSFAGSFEGFIQSYDPNNNPATEINPHWATFDSGEQLLFNTTSRNTLSEADPSIVQTSSIKVYGTTQTAKCDFWRGSISVNAGL</sequence>